<accession>A0ABR5ALZ5</accession>
<reference evidence="2 3" key="1">
    <citation type="submission" date="2014-12" db="EMBL/GenBank/DDBJ databases">
        <title>Draft genome sequence of Paenibacillus kamchatkensis strain B-2647.</title>
        <authorList>
            <person name="Karlyshev A.V."/>
            <person name="Kudryashova E.B."/>
        </authorList>
    </citation>
    <scope>NUCLEOTIDE SEQUENCE [LARGE SCALE GENOMIC DNA]</scope>
    <source>
        <strain evidence="2 3">VKM B-2647</strain>
    </source>
</reference>
<comment type="caution">
    <text evidence="2">The sequence shown here is derived from an EMBL/GenBank/DDBJ whole genome shotgun (WGS) entry which is preliminary data.</text>
</comment>
<evidence type="ECO:0000256" key="1">
    <source>
        <dbReference type="SAM" id="Phobius"/>
    </source>
</evidence>
<proteinExistence type="predicted"/>
<gene>
    <name evidence="2" type="ORF">SD70_04020</name>
</gene>
<dbReference type="EMBL" id="JXAK01000004">
    <property type="protein sequence ID" value="KIL42041.1"/>
    <property type="molecule type" value="Genomic_DNA"/>
</dbReference>
<keyword evidence="1" id="KW-0472">Membrane</keyword>
<feature type="transmembrane region" description="Helical" evidence="1">
    <location>
        <begin position="7"/>
        <end position="31"/>
    </location>
</feature>
<name>A0ABR5ALZ5_9BACL</name>
<dbReference type="Proteomes" id="UP000031967">
    <property type="component" value="Unassembled WGS sequence"/>
</dbReference>
<feature type="transmembrane region" description="Helical" evidence="1">
    <location>
        <begin position="43"/>
        <end position="61"/>
    </location>
</feature>
<dbReference type="Pfam" id="PF17329">
    <property type="entry name" value="DUF5367"/>
    <property type="match status" value="1"/>
</dbReference>
<dbReference type="InterPro" id="IPR020509">
    <property type="entry name" value="Uncharacterised_YnzE"/>
</dbReference>
<sequence>MRQRNGLFLLWGFFLWLMATVIFHFFGAWLIDAEKQMKTAITFIISAPVIYVCTVPLYGMFNIVPSERFRSAAFLALPGMLLDILSLAFHNFAFPAISDESTTLLAAWLLWAYSLILLTAMFKR</sequence>
<feature type="transmembrane region" description="Helical" evidence="1">
    <location>
        <begin position="73"/>
        <end position="93"/>
    </location>
</feature>
<evidence type="ECO:0000313" key="2">
    <source>
        <dbReference type="EMBL" id="KIL42041.1"/>
    </source>
</evidence>
<keyword evidence="3" id="KW-1185">Reference proteome</keyword>
<protein>
    <submittedName>
        <fullName evidence="2">Membrane protein</fullName>
    </submittedName>
</protein>
<keyword evidence="1" id="KW-0812">Transmembrane</keyword>
<organism evidence="2 3">
    <name type="scientific">Gordoniibacillus kamchatkensis</name>
    <dbReference type="NCBI Taxonomy" id="1590651"/>
    <lineage>
        <taxon>Bacteria</taxon>
        <taxon>Bacillati</taxon>
        <taxon>Bacillota</taxon>
        <taxon>Bacilli</taxon>
        <taxon>Bacillales</taxon>
        <taxon>Paenibacillaceae</taxon>
        <taxon>Gordoniibacillus</taxon>
    </lineage>
</organism>
<keyword evidence="1" id="KW-1133">Transmembrane helix</keyword>
<evidence type="ECO:0000313" key="3">
    <source>
        <dbReference type="Proteomes" id="UP000031967"/>
    </source>
</evidence>
<feature type="transmembrane region" description="Helical" evidence="1">
    <location>
        <begin position="105"/>
        <end position="122"/>
    </location>
</feature>